<dbReference type="Gene3D" id="3.40.50.300">
    <property type="entry name" value="P-loop containing nucleotide triphosphate hydrolases"/>
    <property type="match status" value="2"/>
</dbReference>
<dbReference type="GO" id="GO:0005737">
    <property type="term" value="C:cytoplasm"/>
    <property type="evidence" value="ECO:0007669"/>
    <property type="project" value="UniProtKB-SubCell"/>
</dbReference>
<comment type="similarity">
    <text evidence="7">Belongs to the SMC family.</text>
</comment>
<evidence type="ECO:0000256" key="4">
    <source>
        <dbReference type="ARBA" id="ARBA00022840"/>
    </source>
</evidence>
<dbReference type="InterPro" id="IPR024704">
    <property type="entry name" value="SMC"/>
</dbReference>
<dbReference type="InterPro" id="IPR036277">
    <property type="entry name" value="SMC_hinge_sf"/>
</dbReference>
<feature type="compositionally biased region" description="Polar residues" evidence="8">
    <location>
        <begin position="663"/>
        <end position="673"/>
    </location>
</feature>
<evidence type="ECO:0000256" key="2">
    <source>
        <dbReference type="ARBA" id="ARBA00022490"/>
    </source>
</evidence>
<dbReference type="CDD" id="cd03278">
    <property type="entry name" value="ABC_SMC_barmotin"/>
    <property type="match status" value="2"/>
</dbReference>
<organism evidence="10 11">
    <name type="scientific">Shouchella clausii</name>
    <name type="common">Alkalihalobacillus clausii</name>
    <dbReference type="NCBI Taxonomy" id="79880"/>
    <lineage>
        <taxon>Bacteria</taxon>
        <taxon>Bacillati</taxon>
        <taxon>Bacillota</taxon>
        <taxon>Bacilli</taxon>
        <taxon>Bacillales</taxon>
        <taxon>Bacillaceae</taxon>
        <taxon>Shouchella</taxon>
    </lineage>
</organism>
<dbReference type="Proteomes" id="UP000216207">
    <property type="component" value="Unassembled WGS sequence"/>
</dbReference>
<dbReference type="OMA" id="THNKIAM"/>
<dbReference type="NCBIfam" id="TIGR02168">
    <property type="entry name" value="SMC_prok_B"/>
    <property type="match status" value="1"/>
</dbReference>
<name>A0A268P344_SHOCL</name>
<dbReference type="Pfam" id="PF02463">
    <property type="entry name" value="SMC_N"/>
    <property type="match status" value="1"/>
</dbReference>
<feature type="coiled-coil region" evidence="7">
    <location>
        <begin position="167"/>
        <end position="282"/>
    </location>
</feature>
<evidence type="ECO:0000256" key="7">
    <source>
        <dbReference type="HAMAP-Rule" id="MF_01894"/>
    </source>
</evidence>
<feature type="domain" description="SMC hinge" evidence="9">
    <location>
        <begin position="519"/>
        <end position="638"/>
    </location>
</feature>
<dbReference type="GO" id="GO:0005694">
    <property type="term" value="C:chromosome"/>
    <property type="evidence" value="ECO:0007669"/>
    <property type="project" value="InterPro"/>
</dbReference>
<sequence>MFLKRLEVKGFKSFAEPILVDFVPGVTAVVGPNGSGKSNIADAVRWVLGEQSARSLRGAKMEDIIFAGSDSRKAVNMAEVSLILDNEDGHLAIDYSEVSVTRRLYRSGESEYLINRHSCRLKDIVDLFLDSGLGREAYSIIGQGKIEEILSSKAEERRTIFEEAAGVLKYKTRKNKAVKRLEQTEENLVRVADILNELEEQVEPLREQASIAEEYKLLAEEQRTLDIQVIAQEITELYENWTAESDKLKTLKEQLQARKDSLEKAEEKLASYREEHAAIRQTAADLHKKRLEVSEALEKNEGRRGVLEERKKHALHNEEQLIESIKEREANQKAVQQKLDELFKQYETVKQKDDELKAEFDEATRHLTRSKEDVSSELEDAKGDYIEWLNEQASLRNERRYLEEQLQQKQRNARRAESAAAASKKEAQQLEQEAAERAQVLKAAEQSFAEAKMTHHRHLSEEETVKNRYYKREAKLYEAYGLLQKITSRREVLQEMEAEYAGFFQGVKEILKQRGSSLSGIVGAAAELISVPKKFEAAIELVLGAQAQHVVVDDEAAAREAISFLKQRRLGRATFLPLTTVKARVVPEAVISAIANEPGYLGIAADVVEAKPEHRQAVGFLLGSTILAETLPQANKIAKRSGHRYRVVTLEGDIVNPGGSMTGGSAKQNQSSLLGRKREKEELDAKKTKLEEAIRDLEKQVKQDKERRQELQETIAKVEAQKAQAQETLEEAQRAHQEASIAYERARQEVERIEQQSKEQDAEEAKTQDRFLEIEEAEKKAIAESMRLEEKIKRLEARLASEQQSKEEWQAKLTELRVARAETKQQLQYVDAQRQELTAALEKEQQELLQAKEHLALVTSSADEQAHTSQSLAEQIAAGKQEKQALAAKLAELEEKEAALNDRYKQLEAETKSAQGEHSYLLEESQKLEVRVNRLDVDLDYRLNRLREEYELSYEAAASRYPLSQPLEQAKMRLSLVKRSIDELGTVNLGAIEEYARVRERYEFLREQKSDLLEARVSLDQAIAEMDEEMSKRFGETFANIRAHFQTVFTKLFGGGDADLVLTNKDDLLTTGIEIIARPPGKKRQQLGLLSGGERALTAIALLFAILQVRPVPFCVLDEVEAALDEANVSRFAQYLHDFSQKTQFIVITHRKGTMEGADVLYGVTMEESGVSRLVSVKLEETRQLIGS</sequence>
<dbReference type="InterPro" id="IPR027417">
    <property type="entry name" value="P-loop_NTPase"/>
</dbReference>
<dbReference type="Gene3D" id="1.20.1060.20">
    <property type="match status" value="1"/>
</dbReference>
<accession>A0A268P344</accession>
<dbReference type="InterPro" id="IPR003395">
    <property type="entry name" value="RecF/RecN/SMC_N"/>
</dbReference>
<reference evidence="10 11" key="1">
    <citation type="submission" date="2017-07" db="EMBL/GenBank/DDBJ databases">
        <title>Isolation and whole genome analysis of endospore-forming bacteria from heroin.</title>
        <authorList>
            <person name="Kalinowski J."/>
            <person name="Ahrens B."/>
            <person name="Al-Dilaimi A."/>
            <person name="Winkler A."/>
            <person name="Wibberg D."/>
            <person name="Schleenbecker U."/>
            <person name="Ruckert C."/>
            <person name="Wolfel R."/>
            <person name="Grass G."/>
        </authorList>
    </citation>
    <scope>NUCLEOTIDE SEQUENCE [LARGE SCALE GENOMIC DNA]</scope>
    <source>
        <strain evidence="10 11">7539</strain>
    </source>
</reference>
<evidence type="ECO:0000313" key="11">
    <source>
        <dbReference type="Proteomes" id="UP000216207"/>
    </source>
</evidence>
<dbReference type="SUPFAM" id="SSF52540">
    <property type="entry name" value="P-loop containing nucleoside triphosphate hydrolases"/>
    <property type="match status" value="1"/>
</dbReference>
<dbReference type="GO" id="GO:0003677">
    <property type="term" value="F:DNA binding"/>
    <property type="evidence" value="ECO:0007669"/>
    <property type="project" value="UniProtKB-UniRule"/>
</dbReference>
<keyword evidence="6 7" id="KW-0238">DNA-binding</keyword>
<dbReference type="AlphaFoldDB" id="A0A268P344"/>
<evidence type="ECO:0000256" key="6">
    <source>
        <dbReference type="ARBA" id="ARBA00023125"/>
    </source>
</evidence>
<evidence type="ECO:0000313" key="10">
    <source>
        <dbReference type="EMBL" id="PAE90194.1"/>
    </source>
</evidence>
<comment type="subunit">
    <text evidence="7">Homodimer.</text>
</comment>
<comment type="caution">
    <text evidence="10">The sequence shown here is derived from an EMBL/GenBank/DDBJ whole genome shotgun (WGS) entry which is preliminary data.</text>
</comment>
<proteinExistence type="inferred from homology"/>
<comment type="subcellular location">
    <subcellularLocation>
        <location evidence="1 7">Cytoplasm</location>
    </subcellularLocation>
</comment>
<dbReference type="GO" id="GO:0005524">
    <property type="term" value="F:ATP binding"/>
    <property type="evidence" value="ECO:0007669"/>
    <property type="project" value="UniProtKB-UniRule"/>
</dbReference>
<dbReference type="GO" id="GO:0030261">
    <property type="term" value="P:chromosome condensation"/>
    <property type="evidence" value="ECO:0007669"/>
    <property type="project" value="InterPro"/>
</dbReference>
<dbReference type="PANTHER" id="PTHR43977">
    <property type="entry name" value="STRUCTURAL MAINTENANCE OF CHROMOSOMES PROTEIN 3"/>
    <property type="match status" value="1"/>
</dbReference>
<feature type="region of interest" description="Disordered" evidence="8">
    <location>
        <begin position="412"/>
        <end position="433"/>
    </location>
</feature>
<dbReference type="SUPFAM" id="SSF75553">
    <property type="entry name" value="Smc hinge domain"/>
    <property type="match status" value="1"/>
</dbReference>
<dbReference type="HAMAP" id="MF_01894">
    <property type="entry name" value="Smc_prok"/>
    <property type="match status" value="1"/>
</dbReference>
<gene>
    <name evidence="7 10" type="primary">smc</name>
    <name evidence="10" type="ORF">CHH72_04205</name>
</gene>
<feature type="region of interest" description="Disordered" evidence="8">
    <location>
        <begin position="656"/>
        <end position="682"/>
    </location>
</feature>
<dbReference type="SMART" id="SM00968">
    <property type="entry name" value="SMC_hinge"/>
    <property type="match status" value="1"/>
</dbReference>
<comment type="function">
    <text evidence="7">Required for chromosome condensation and partitioning.</text>
</comment>
<dbReference type="InterPro" id="IPR011890">
    <property type="entry name" value="SMC_prok"/>
</dbReference>
<dbReference type="RefSeq" id="WP_011247140.1">
    <property type="nucleotide sequence ID" value="NZ_CP174174.1"/>
</dbReference>
<dbReference type="PIRSF" id="PIRSF005719">
    <property type="entry name" value="SMC"/>
    <property type="match status" value="1"/>
</dbReference>
<evidence type="ECO:0000256" key="1">
    <source>
        <dbReference type="ARBA" id="ARBA00004496"/>
    </source>
</evidence>
<keyword evidence="4 7" id="KW-0067">ATP-binding</keyword>
<dbReference type="GO" id="GO:0007059">
    <property type="term" value="P:chromosome segregation"/>
    <property type="evidence" value="ECO:0007669"/>
    <property type="project" value="UniProtKB-UniRule"/>
</dbReference>
<comment type="caution">
    <text evidence="7">Lacks conserved residue(s) required for the propagation of feature annotation.</text>
</comment>
<dbReference type="FunFam" id="3.40.50.300:FF:000901">
    <property type="entry name" value="Chromosome partition protein Smc"/>
    <property type="match status" value="1"/>
</dbReference>
<keyword evidence="2 7" id="KW-0963">Cytoplasm</keyword>
<evidence type="ECO:0000256" key="5">
    <source>
        <dbReference type="ARBA" id="ARBA00023054"/>
    </source>
</evidence>
<keyword evidence="5 7" id="KW-0175">Coiled coil</keyword>
<dbReference type="EMBL" id="NPCC01000005">
    <property type="protein sequence ID" value="PAE90194.1"/>
    <property type="molecule type" value="Genomic_DNA"/>
</dbReference>
<feature type="region of interest" description="Disordered" evidence="8">
    <location>
        <begin position="748"/>
        <end position="767"/>
    </location>
</feature>
<dbReference type="GO" id="GO:0006260">
    <property type="term" value="P:DNA replication"/>
    <property type="evidence" value="ECO:0007669"/>
    <property type="project" value="UniProtKB-UniRule"/>
</dbReference>
<dbReference type="InterPro" id="IPR010935">
    <property type="entry name" value="SMC_hinge"/>
</dbReference>
<evidence type="ECO:0000259" key="9">
    <source>
        <dbReference type="SMART" id="SM00968"/>
    </source>
</evidence>
<keyword evidence="3 7" id="KW-0547">Nucleotide-binding</keyword>
<dbReference type="GO" id="GO:0007062">
    <property type="term" value="P:sister chromatid cohesion"/>
    <property type="evidence" value="ECO:0007669"/>
    <property type="project" value="InterPro"/>
</dbReference>
<feature type="binding site" evidence="7">
    <location>
        <begin position="32"/>
        <end position="39"/>
    </location>
    <ligand>
        <name>ATP</name>
        <dbReference type="ChEBI" id="CHEBI:30616"/>
    </ligand>
</feature>
<dbReference type="Gene3D" id="3.30.70.1620">
    <property type="match status" value="1"/>
</dbReference>
<comment type="domain">
    <text evidence="7">Contains large globular domains required for ATP hydrolysis at each terminus and a third globular domain forming a flexible hinge near the middle of the molecule. These domains are separated by coiled-coil structures.</text>
</comment>
<evidence type="ECO:0000256" key="8">
    <source>
        <dbReference type="SAM" id="MobiDB-lite"/>
    </source>
</evidence>
<dbReference type="GO" id="GO:0016887">
    <property type="term" value="F:ATP hydrolysis activity"/>
    <property type="evidence" value="ECO:0007669"/>
    <property type="project" value="InterPro"/>
</dbReference>
<protein>
    <recommendedName>
        <fullName evidence="7">Chromosome partition protein Smc</fullName>
    </recommendedName>
</protein>
<dbReference type="Pfam" id="PF06470">
    <property type="entry name" value="SMC_hinge"/>
    <property type="match status" value="1"/>
</dbReference>
<evidence type="ECO:0000256" key="3">
    <source>
        <dbReference type="ARBA" id="ARBA00022741"/>
    </source>
</evidence>
<dbReference type="FunFam" id="3.40.50.300:FF:000984">
    <property type="entry name" value="Chromosome partition protein Smc"/>
    <property type="match status" value="1"/>
</dbReference>